<organism evidence="2 3">
    <name type="scientific">Acidisarcina polymorpha</name>
    <dbReference type="NCBI Taxonomy" id="2211140"/>
    <lineage>
        <taxon>Bacteria</taxon>
        <taxon>Pseudomonadati</taxon>
        <taxon>Acidobacteriota</taxon>
        <taxon>Terriglobia</taxon>
        <taxon>Terriglobales</taxon>
        <taxon>Acidobacteriaceae</taxon>
        <taxon>Acidisarcina</taxon>
    </lineage>
</organism>
<feature type="domain" description="Transposase zinc-ribbon" evidence="1">
    <location>
        <begin position="1"/>
        <end position="36"/>
    </location>
</feature>
<accession>A0A2Z5G8Z6</accession>
<keyword evidence="3" id="KW-1185">Reference proteome</keyword>
<proteinExistence type="predicted"/>
<dbReference type="KEGG" id="abas:ACPOL_6532"/>
<dbReference type="InterPro" id="IPR024442">
    <property type="entry name" value="Transposase_Zn_ribbon"/>
</dbReference>
<dbReference type="Pfam" id="PF12760">
    <property type="entry name" value="Zn_ribbon_IS1595"/>
    <property type="match status" value="1"/>
</dbReference>
<dbReference type="AlphaFoldDB" id="A0A2Z5G8Z6"/>
<protein>
    <recommendedName>
        <fullName evidence="1">Transposase zinc-ribbon domain-containing protein</fullName>
    </recommendedName>
</protein>
<evidence type="ECO:0000259" key="1">
    <source>
        <dbReference type="Pfam" id="PF12760"/>
    </source>
</evidence>
<evidence type="ECO:0000313" key="3">
    <source>
        <dbReference type="Proteomes" id="UP000253606"/>
    </source>
</evidence>
<sequence length="43" mass="4820">MRWPDGVRCSVCGNDKISKISRKGGSKNKRGQIYQCLPNLPMP</sequence>
<dbReference type="Proteomes" id="UP000253606">
    <property type="component" value="Chromosome"/>
</dbReference>
<gene>
    <name evidence="2" type="ORF">ACPOL_6532</name>
</gene>
<dbReference type="EMBL" id="CP030840">
    <property type="protein sequence ID" value="AXC15752.1"/>
    <property type="molecule type" value="Genomic_DNA"/>
</dbReference>
<reference evidence="2 3" key="1">
    <citation type="journal article" date="2018" name="Front. Microbiol.">
        <title>Hydrolytic Capabilities as a Key to Environmental Success: Chitinolytic and Cellulolytic Acidobacteria From Acidic Sub-arctic Soils and Boreal Peatlands.</title>
        <authorList>
            <person name="Belova S.E."/>
            <person name="Ravin N.V."/>
            <person name="Pankratov T.A."/>
            <person name="Rakitin A.L."/>
            <person name="Ivanova A.A."/>
            <person name="Beletsky A.V."/>
            <person name="Mardanov A.V."/>
            <person name="Sinninghe Damste J.S."/>
            <person name="Dedysh S.N."/>
        </authorList>
    </citation>
    <scope>NUCLEOTIDE SEQUENCE [LARGE SCALE GENOMIC DNA]</scope>
    <source>
        <strain evidence="2 3">SBC82</strain>
    </source>
</reference>
<name>A0A2Z5G8Z6_9BACT</name>
<evidence type="ECO:0000313" key="2">
    <source>
        <dbReference type="EMBL" id="AXC15752.1"/>
    </source>
</evidence>